<reference evidence="8 9" key="1">
    <citation type="submission" date="2024-03" db="EMBL/GenBank/DDBJ databases">
        <title>The Acrasis kona genome and developmental transcriptomes reveal deep origins of eukaryotic multicellular pathways.</title>
        <authorList>
            <person name="Sheikh S."/>
            <person name="Fu C.-J."/>
            <person name="Brown M.W."/>
            <person name="Baldauf S.L."/>
        </authorList>
    </citation>
    <scope>NUCLEOTIDE SEQUENCE [LARGE SCALE GENOMIC DNA]</scope>
    <source>
        <strain evidence="8 9">ATCC MYA-3509</strain>
    </source>
</reference>
<keyword evidence="3 4" id="KW-0326">Glycosidase</keyword>
<accession>A0AAW2YNU2</accession>
<dbReference type="InterPro" id="IPR050542">
    <property type="entry name" value="Glycosyl_Hydrlase18_Chitinase"/>
</dbReference>
<feature type="domain" description="GH18" evidence="7">
    <location>
        <begin position="38"/>
        <end position="331"/>
    </location>
</feature>
<evidence type="ECO:0000256" key="5">
    <source>
        <dbReference type="RuleBase" id="RU004453"/>
    </source>
</evidence>
<dbReference type="PANTHER" id="PTHR45708:SF49">
    <property type="entry name" value="ENDOCHITINASE"/>
    <property type="match status" value="1"/>
</dbReference>
<dbReference type="InterPro" id="IPR001223">
    <property type="entry name" value="Glyco_hydro18_cat"/>
</dbReference>
<comment type="caution">
    <text evidence="8">The sequence shown here is derived from an EMBL/GenBank/DDBJ whole genome shotgun (WGS) entry which is preliminary data.</text>
</comment>
<feature type="chain" id="PRO_5043991342" description="chitinase" evidence="6">
    <location>
        <begin position="21"/>
        <end position="331"/>
    </location>
</feature>
<evidence type="ECO:0000256" key="4">
    <source>
        <dbReference type="RuleBase" id="RU000489"/>
    </source>
</evidence>
<evidence type="ECO:0000259" key="7">
    <source>
        <dbReference type="PROSITE" id="PS51910"/>
    </source>
</evidence>
<sequence length="331" mass="36477">MRAFIPIILACLLAATHISAQRITLEKAVKAQNSNAQTIFASYWYSWGQNNPIYQFKNLRDVVSGVNQVFVAFGLERNDQKAIQLQFDDESGYRAFASDVREVKSKGVKVILSSGGATAGYPWEATASDEDVANQYIDFVKKFDLDGIDFDIEAGVGARLPTITRLIRQRLPNTQLSITVPSTGNGGFTADISNLGKKLASQNTLDYVLLMNYDQYYVQPGCTYDNSNLEQNCYVDNLKATINLMASWYGGDVNAAKRHLINGIMIGVADDRKVISPELTHSLTAYLKNNNYGGVMTWALNRDQPGTDLARSTGTNNPPLAYTNTIISALQ</sequence>
<dbReference type="Gene3D" id="3.20.20.80">
    <property type="entry name" value="Glycosidases"/>
    <property type="match status" value="1"/>
</dbReference>
<protein>
    <recommendedName>
        <fullName evidence="1">chitinase</fullName>
        <ecNumber evidence="1">3.2.1.14</ecNumber>
    </recommendedName>
</protein>
<comment type="similarity">
    <text evidence="5">Belongs to the glycosyl hydrolase 18 family.</text>
</comment>
<dbReference type="GO" id="GO:0005975">
    <property type="term" value="P:carbohydrate metabolic process"/>
    <property type="evidence" value="ECO:0007669"/>
    <property type="project" value="InterPro"/>
</dbReference>
<keyword evidence="9" id="KW-1185">Reference proteome</keyword>
<dbReference type="SUPFAM" id="SSF51445">
    <property type="entry name" value="(Trans)glycosidases"/>
    <property type="match status" value="1"/>
</dbReference>
<gene>
    <name evidence="8" type="ORF">AKO1_008280</name>
</gene>
<dbReference type="InterPro" id="IPR017853">
    <property type="entry name" value="GH"/>
</dbReference>
<evidence type="ECO:0000256" key="3">
    <source>
        <dbReference type="ARBA" id="ARBA00023295"/>
    </source>
</evidence>
<dbReference type="InterPro" id="IPR001579">
    <property type="entry name" value="Glyco_hydro_18_chit_AS"/>
</dbReference>
<dbReference type="EMBL" id="JAOPGA020000460">
    <property type="protein sequence ID" value="KAL0478719.1"/>
    <property type="molecule type" value="Genomic_DNA"/>
</dbReference>
<dbReference type="SMART" id="SM00636">
    <property type="entry name" value="Glyco_18"/>
    <property type="match status" value="1"/>
</dbReference>
<dbReference type="PROSITE" id="PS51910">
    <property type="entry name" value="GH18_2"/>
    <property type="match status" value="1"/>
</dbReference>
<dbReference type="GO" id="GO:0008843">
    <property type="term" value="F:endochitinase activity"/>
    <property type="evidence" value="ECO:0007669"/>
    <property type="project" value="UniProtKB-EC"/>
</dbReference>
<dbReference type="Pfam" id="PF00704">
    <property type="entry name" value="Glyco_hydro_18"/>
    <property type="match status" value="1"/>
</dbReference>
<proteinExistence type="inferred from homology"/>
<dbReference type="InterPro" id="IPR011583">
    <property type="entry name" value="Chitinase_II/V-like_cat"/>
</dbReference>
<evidence type="ECO:0000256" key="2">
    <source>
        <dbReference type="ARBA" id="ARBA00022801"/>
    </source>
</evidence>
<dbReference type="PANTHER" id="PTHR45708">
    <property type="entry name" value="ENDOCHITINASE"/>
    <property type="match status" value="1"/>
</dbReference>
<name>A0AAW2YNU2_9EUKA</name>
<evidence type="ECO:0000313" key="8">
    <source>
        <dbReference type="EMBL" id="KAL0478719.1"/>
    </source>
</evidence>
<feature type="signal peptide" evidence="6">
    <location>
        <begin position="1"/>
        <end position="20"/>
    </location>
</feature>
<dbReference type="AlphaFoldDB" id="A0AAW2YNU2"/>
<evidence type="ECO:0000313" key="9">
    <source>
        <dbReference type="Proteomes" id="UP001431209"/>
    </source>
</evidence>
<organism evidence="8 9">
    <name type="scientific">Acrasis kona</name>
    <dbReference type="NCBI Taxonomy" id="1008807"/>
    <lineage>
        <taxon>Eukaryota</taxon>
        <taxon>Discoba</taxon>
        <taxon>Heterolobosea</taxon>
        <taxon>Tetramitia</taxon>
        <taxon>Eutetramitia</taxon>
        <taxon>Acrasidae</taxon>
        <taxon>Acrasis</taxon>
    </lineage>
</organism>
<dbReference type="EC" id="3.2.1.14" evidence="1"/>
<evidence type="ECO:0000256" key="1">
    <source>
        <dbReference type="ARBA" id="ARBA00012729"/>
    </source>
</evidence>
<dbReference type="PROSITE" id="PS01095">
    <property type="entry name" value="GH18_1"/>
    <property type="match status" value="1"/>
</dbReference>
<dbReference type="Proteomes" id="UP001431209">
    <property type="component" value="Unassembled WGS sequence"/>
</dbReference>
<dbReference type="GO" id="GO:0008061">
    <property type="term" value="F:chitin binding"/>
    <property type="evidence" value="ECO:0007669"/>
    <property type="project" value="InterPro"/>
</dbReference>
<evidence type="ECO:0000256" key="6">
    <source>
        <dbReference type="SAM" id="SignalP"/>
    </source>
</evidence>
<keyword evidence="6" id="KW-0732">Signal</keyword>
<keyword evidence="2 4" id="KW-0378">Hydrolase</keyword>